<evidence type="ECO:0000313" key="2">
    <source>
        <dbReference type="EMBL" id="KAF6274329.1"/>
    </source>
</evidence>
<dbReference type="AlphaFoldDB" id="A0A7J7RDW6"/>
<sequence length="294" mass="30714">MKGAAGHTVRGPLHRQWDLERTHAKQAEARLSQHLQSLERARLCRLRLLAWEQRQLQRQLQRLQTAACRGKCASSSSSSSGHGAPQRPGGAPVRPQQGGDLRAPRAPGARAPATNAAQEAPGAWPRASFRPDSLEGPVGSQEQSPPLSHVTSHLTRETPPDQAVSPGSPAPGPEASRAGDGGGALGEASPEAKGSQSGLSAGEYAPPGAPSYREVLARAANAHYLRHRAPLEAERLLSLREIFGHGGHSPALPSPQSTASAPGETCAVLFPAVSPFPDLPGQSKKSEGGVSENQ</sequence>
<dbReference type="EMBL" id="JACAGB010000080">
    <property type="protein sequence ID" value="KAF6274329.1"/>
    <property type="molecule type" value="Genomic_DNA"/>
</dbReference>
<feature type="region of interest" description="Disordered" evidence="1">
    <location>
        <begin position="271"/>
        <end position="294"/>
    </location>
</feature>
<reference evidence="2 3" key="1">
    <citation type="journal article" date="2020" name="Nature">
        <title>Six reference-quality genomes reveal evolution of bat adaptations.</title>
        <authorList>
            <person name="Jebb D."/>
            <person name="Huang Z."/>
            <person name="Pippel M."/>
            <person name="Hughes G.M."/>
            <person name="Lavrichenko K."/>
            <person name="Devanna P."/>
            <person name="Winkler S."/>
            <person name="Jermiin L.S."/>
            <person name="Skirmuntt E.C."/>
            <person name="Katzourakis A."/>
            <person name="Burkitt-Gray L."/>
            <person name="Ray D.A."/>
            <person name="Sullivan K.A.M."/>
            <person name="Roscito J.G."/>
            <person name="Kirilenko B.M."/>
            <person name="Davalos L.M."/>
            <person name="Corthals A.P."/>
            <person name="Power M.L."/>
            <person name="Jones G."/>
            <person name="Ransome R.D."/>
            <person name="Dechmann D.K.N."/>
            <person name="Locatelli A.G."/>
            <person name="Puechmaille S.J."/>
            <person name="Fedrigo O."/>
            <person name="Jarvis E.D."/>
            <person name="Hiller M."/>
            <person name="Vernes S.C."/>
            <person name="Myers E.W."/>
            <person name="Teeling E.C."/>
        </authorList>
    </citation>
    <scope>NUCLEOTIDE SEQUENCE [LARGE SCALE GENOMIC DNA]</scope>
    <source>
        <strain evidence="2">MPipKuh1</strain>
        <tissue evidence="2">Flight muscle</tissue>
    </source>
</reference>
<comment type="caution">
    <text evidence="2">The sequence shown here is derived from an EMBL/GenBank/DDBJ whole genome shotgun (WGS) entry which is preliminary data.</text>
</comment>
<organism evidence="2 3">
    <name type="scientific">Pipistrellus kuhlii</name>
    <name type="common">Kuhl's pipistrelle</name>
    <dbReference type="NCBI Taxonomy" id="59472"/>
    <lineage>
        <taxon>Eukaryota</taxon>
        <taxon>Metazoa</taxon>
        <taxon>Chordata</taxon>
        <taxon>Craniata</taxon>
        <taxon>Vertebrata</taxon>
        <taxon>Euteleostomi</taxon>
        <taxon>Mammalia</taxon>
        <taxon>Eutheria</taxon>
        <taxon>Laurasiatheria</taxon>
        <taxon>Chiroptera</taxon>
        <taxon>Yangochiroptera</taxon>
        <taxon>Vespertilionidae</taxon>
        <taxon>Pipistrellus</taxon>
    </lineage>
</organism>
<proteinExistence type="predicted"/>
<keyword evidence="3" id="KW-1185">Reference proteome</keyword>
<gene>
    <name evidence="2" type="ORF">mPipKuh1_002210</name>
</gene>
<dbReference type="InterPro" id="IPR031525">
    <property type="entry name" value="CC190"/>
</dbReference>
<dbReference type="PANTHER" id="PTHR36871:SF1">
    <property type="entry name" value="COILED-COIL DOMAIN-CONTAINING PROTEIN 190"/>
    <property type="match status" value="1"/>
</dbReference>
<evidence type="ECO:0000313" key="3">
    <source>
        <dbReference type="Proteomes" id="UP000558488"/>
    </source>
</evidence>
<feature type="compositionally biased region" description="Low complexity" evidence="1">
    <location>
        <begin position="71"/>
        <end position="80"/>
    </location>
</feature>
<dbReference type="PANTHER" id="PTHR36871">
    <property type="entry name" value="COILED-COIL DOMAIN-CONTAINING PROTEIN 190"/>
    <property type="match status" value="1"/>
</dbReference>
<feature type="region of interest" description="Disordered" evidence="1">
    <location>
        <begin position="71"/>
        <end position="209"/>
    </location>
</feature>
<dbReference type="Proteomes" id="UP000558488">
    <property type="component" value="Unassembled WGS sequence"/>
</dbReference>
<dbReference type="Pfam" id="PF15768">
    <property type="entry name" value="CC190"/>
    <property type="match status" value="2"/>
</dbReference>
<accession>A0A7J7RDW6</accession>
<feature type="compositionally biased region" description="Polar residues" evidence="1">
    <location>
        <begin position="140"/>
        <end position="153"/>
    </location>
</feature>
<evidence type="ECO:0000256" key="1">
    <source>
        <dbReference type="SAM" id="MobiDB-lite"/>
    </source>
</evidence>
<name>A0A7J7RDW6_PIPKU</name>
<protein>
    <submittedName>
        <fullName evidence="2">Coiled-coil domain containing 190</fullName>
    </submittedName>
</protein>
<feature type="compositionally biased region" description="Low complexity" evidence="1">
    <location>
        <begin position="104"/>
        <end position="117"/>
    </location>
</feature>